<gene>
    <name evidence="1" type="ORF">SNEC2469_LOCUS26663</name>
</gene>
<organism evidence="1 2">
    <name type="scientific">Symbiodinium necroappetens</name>
    <dbReference type="NCBI Taxonomy" id="1628268"/>
    <lineage>
        <taxon>Eukaryota</taxon>
        <taxon>Sar</taxon>
        <taxon>Alveolata</taxon>
        <taxon>Dinophyceae</taxon>
        <taxon>Suessiales</taxon>
        <taxon>Symbiodiniaceae</taxon>
        <taxon>Symbiodinium</taxon>
    </lineage>
</organism>
<dbReference type="EMBL" id="CAJNJA010054696">
    <property type="protein sequence ID" value="CAE7853707.1"/>
    <property type="molecule type" value="Genomic_DNA"/>
</dbReference>
<dbReference type="AlphaFoldDB" id="A0A813A7J1"/>
<name>A0A813A7J1_9DINO</name>
<keyword evidence="2" id="KW-1185">Reference proteome</keyword>
<proteinExistence type="predicted"/>
<dbReference type="OrthoDB" id="409062at2759"/>
<evidence type="ECO:0000313" key="2">
    <source>
        <dbReference type="Proteomes" id="UP000601435"/>
    </source>
</evidence>
<protein>
    <submittedName>
        <fullName evidence="1">Uncharacterized protein</fullName>
    </submittedName>
</protein>
<evidence type="ECO:0000313" key="1">
    <source>
        <dbReference type="EMBL" id="CAE7853707.1"/>
    </source>
</evidence>
<sequence>MAEIFSLPNVTDRIFSFIAERTCTLFFYFSRAPGYQSDQRSELWPYIPDSEQDGLYHTYLQRVIRAIKSLIVEHMSDIGAISVIIHNAYGADNRPERLEIRQQARGLRRFMLVEELIQGPIVYVPVMFAIPALPQMVCAASVCQWTLNSRQINHMALIDTMMLVRMAQQKEMIFDWIQRPLEDRYRLCASLIGYMELKRVKHPLH</sequence>
<comment type="caution">
    <text evidence="1">The sequence shown here is derived from an EMBL/GenBank/DDBJ whole genome shotgun (WGS) entry which is preliminary data.</text>
</comment>
<accession>A0A813A7J1</accession>
<reference evidence="1" key="1">
    <citation type="submission" date="2021-02" db="EMBL/GenBank/DDBJ databases">
        <authorList>
            <person name="Dougan E. K."/>
            <person name="Rhodes N."/>
            <person name="Thang M."/>
            <person name="Chan C."/>
        </authorList>
    </citation>
    <scope>NUCLEOTIDE SEQUENCE</scope>
</reference>
<dbReference type="Proteomes" id="UP000601435">
    <property type="component" value="Unassembled WGS sequence"/>
</dbReference>